<evidence type="ECO:0000313" key="2">
    <source>
        <dbReference type="Proteomes" id="UP000256599"/>
    </source>
</evidence>
<dbReference type="Proteomes" id="UP000256599">
    <property type="component" value="Unassembled WGS sequence"/>
</dbReference>
<gene>
    <name evidence="1" type="ORF">CQA63_04280</name>
</gene>
<sequence length="82" mass="9411">MKVCKSIFAPFGISLLYILKFSKECLLAYSSLSFLYDFLMLYSFLSRLNLELNPSLLQRLFMFLQFKVLLKTLLSNGGGGRV</sequence>
<protein>
    <submittedName>
        <fullName evidence="1">Uncharacterized protein</fullName>
    </submittedName>
</protein>
<dbReference type="EMBL" id="NXLR01000005">
    <property type="protein sequence ID" value="RDU60175.1"/>
    <property type="molecule type" value="Genomic_DNA"/>
</dbReference>
<comment type="caution">
    <text evidence="1">The sequence shown here is derived from an EMBL/GenBank/DDBJ whole genome shotgun (WGS) entry which is preliminary data.</text>
</comment>
<organism evidence="1 2">
    <name type="scientific">Helicobacter marmotae</name>
    <dbReference type="NCBI Taxonomy" id="152490"/>
    <lineage>
        <taxon>Bacteria</taxon>
        <taxon>Pseudomonadati</taxon>
        <taxon>Campylobacterota</taxon>
        <taxon>Epsilonproteobacteria</taxon>
        <taxon>Campylobacterales</taxon>
        <taxon>Helicobacteraceae</taxon>
        <taxon>Helicobacter</taxon>
    </lineage>
</organism>
<reference evidence="1 2" key="1">
    <citation type="submission" date="2018-04" db="EMBL/GenBank/DDBJ databases">
        <title>Novel Campyloabacter and Helicobacter Species and Strains.</title>
        <authorList>
            <person name="Mannion A.J."/>
            <person name="Shen Z."/>
            <person name="Fox J.G."/>
        </authorList>
    </citation>
    <scope>NUCLEOTIDE SEQUENCE [LARGE SCALE GENOMIC DNA]</scope>
    <source>
        <strain evidence="1 2">MIT 98-6070</strain>
    </source>
</reference>
<name>A0A3D8I5A9_9HELI</name>
<dbReference type="AlphaFoldDB" id="A0A3D8I5A9"/>
<keyword evidence="2" id="KW-1185">Reference proteome</keyword>
<proteinExistence type="predicted"/>
<evidence type="ECO:0000313" key="1">
    <source>
        <dbReference type="EMBL" id="RDU60175.1"/>
    </source>
</evidence>
<accession>A0A3D8I5A9</accession>